<dbReference type="Pfam" id="PF00440">
    <property type="entry name" value="TetR_N"/>
    <property type="match status" value="1"/>
</dbReference>
<dbReference type="GO" id="GO:0003677">
    <property type="term" value="F:DNA binding"/>
    <property type="evidence" value="ECO:0007669"/>
    <property type="project" value="UniProtKB-UniRule"/>
</dbReference>
<dbReference type="Gene3D" id="1.10.10.60">
    <property type="entry name" value="Homeodomain-like"/>
    <property type="match status" value="1"/>
</dbReference>
<dbReference type="PROSITE" id="PS50977">
    <property type="entry name" value="HTH_TETR_2"/>
    <property type="match status" value="1"/>
</dbReference>
<evidence type="ECO:0000256" key="2">
    <source>
        <dbReference type="PROSITE-ProRule" id="PRU00335"/>
    </source>
</evidence>
<gene>
    <name evidence="4" type="ORF">CLOHYLEM_07688</name>
</gene>
<protein>
    <submittedName>
        <fullName evidence="4">Transcriptional regulator, TetR family</fullName>
    </submittedName>
</protein>
<dbReference type="eggNOG" id="COG1309">
    <property type="taxonomic scope" value="Bacteria"/>
</dbReference>
<proteinExistence type="predicted"/>
<organism evidence="4 5">
    <name type="scientific">[Clostridium] hylemonae DSM 15053</name>
    <dbReference type="NCBI Taxonomy" id="553973"/>
    <lineage>
        <taxon>Bacteria</taxon>
        <taxon>Bacillati</taxon>
        <taxon>Bacillota</taxon>
        <taxon>Clostridia</taxon>
        <taxon>Lachnospirales</taxon>
        <taxon>Lachnospiraceae</taxon>
    </lineage>
</organism>
<dbReference type="InterPro" id="IPR009057">
    <property type="entry name" value="Homeodomain-like_sf"/>
</dbReference>
<dbReference type="STRING" id="553973.CLOHYLEM_07688"/>
<evidence type="ECO:0000256" key="1">
    <source>
        <dbReference type="ARBA" id="ARBA00023125"/>
    </source>
</evidence>
<evidence type="ECO:0000313" key="4">
    <source>
        <dbReference type="EMBL" id="EEG72286.1"/>
    </source>
</evidence>
<evidence type="ECO:0000313" key="5">
    <source>
        <dbReference type="Proteomes" id="UP000004893"/>
    </source>
</evidence>
<keyword evidence="1 2" id="KW-0238">DNA-binding</keyword>
<dbReference type="AlphaFoldDB" id="C0C6F1"/>
<dbReference type="EMBL" id="ABYI02000042">
    <property type="protein sequence ID" value="EEG72286.1"/>
    <property type="molecule type" value="Genomic_DNA"/>
</dbReference>
<dbReference type="HOGENOM" id="CLU_094919_0_0_9"/>
<keyword evidence="5" id="KW-1185">Reference proteome</keyword>
<reference evidence="4" key="1">
    <citation type="submission" date="2009-02" db="EMBL/GenBank/DDBJ databases">
        <authorList>
            <person name="Fulton L."/>
            <person name="Clifton S."/>
            <person name="Fulton B."/>
            <person name="Xu J."/>
            <person name="Minx P."/>
            <person name="Pepin K.H."/>
            <person name="Johnson M."/>
            <person name="Bhonagiri V."/>
            <person name="Nash W.E."/>
            <person name="Mardis E.R."/>
            <person name="Wilson R.K."/>
        </authorList>
    </citation>
    <scope>NUCLEOTIDE SEQUENCE [LARGE SCALE GENOMIC DNA]</scope>
    <source>
        <strain evidence="4">DSM 15053</strain>
    </source>
</reference>
<sequence length="238" mass="27682">MISLDFVSARDYNEANLIDRGADMKENISKEQFIKATYEILSKEGIQALSIRRLGKVMDCNPANIYRYFTGMDELVLYASLQFLRGYLKDVASCFERIQDGLKLHFAVWRCFAESSFERPEIFDNLFFGKYSARLDQIMKEYYQMYPEELDMIGKGKEVIFIDGDFSHRDYLMIEHCVKDRNLSRSDAKLLNSASIHLYKGYLKDILDERAQGVSADATGKTDEFMKCLEEIVFRFVA</sequence>
<dbReference type="Proteomes" id="UP000004893">
    <property type="component" value="Unassembled WGS sequence"/>
</dbReference>
<feature type="DNA-binding region" description="H-T-H motif" evidence="2">
    <location>
        <begin position="50"/>
        <end position="69"/>
    </location>
</feature>
<dbReference type="InterPro" id="IPR001647">
    <property type="entry name" value="HTH_TetR"/>
</dbReference>
<comment type="caution">
    <text evidence="4">The sequence shown here is derived from an EMBL/GenBank/DDBJ whole genome shotgun (WGS) entry which is preliminary data.</text>
</comment>
<evidence type="ECO:0000259" key="3">
    <source>
        <dbReference type="PROSITE" id="PS50977"/>
    </source>
</evidence>
<accession>C0C6F1</accession>
<name>C0C6F1_9FIRM</name>
<reference evidence="4" key="2">
    <citation type="submission" date="2013-06" db="EMBL/GenBank/DDBJ databases">
        <title>Draft genome sequence of Clostridium hylemonae (DSM 15053).</title>
        <authorList>
            <person name="Sudarsanam P."/>
            <person name="Ley R."/>
            <person name="Guruge J."/>
            <person name="Turnbaugh P.J."/>
            <person name="Mahowald M."/>
            <person name="Liep D."/>
            <person name="Gordon J."/>
        </authorList>
    </citation>
    <scope>NUCLEOTIDE SEQUENCE</scope>
    <source>
        <strain evidence="4">DSM 15053</strain>
    </source>
</reference>
<dbReference type="SUPFAM" id="SSF46689">
    <property type="entry name" value="Homeodomain-like"/>
    <property type="match status" value="1"/>
</dbReference>
<feature type="domain" description="HTH tetR-type" evidence="3">
    <location>
        <begin position="27"/>
        <end position="87"/>
    </location>
</feature>